<evidence type="ECO:0008006" key="3">
    <source>
        <dbReference type="Google" id="ProtNLM"/>
    </source>
</evidence>
<gene>
    <name evidence="1" type="ORF">B0682_02465</name>
</gene>
<keyword evidence="2" id="KW-1185">Reference proteome</keyword>
<dbReference type="AlphaFoldDB" id="A0A1T0CGS4"/>
<accession>A0A1T0CGS4</accession>
<dbReference type="Proteomes" id="UP000191094">
    <property type="component" value="Unassembled WGS sequence"/>
</dbReference>
<dbReference type="OrthoDB" id="9796641at2"/>
<evidence type="ECO:0000313" key="2">
    <source>
        <dbReference type="Proteomes" id="UP000191094"/>
    </source>
</evidence>
<dbReference type="STRING" id="90241.B0682_02465"/>
<dbReference type="InterPro" id="IPR025528">
    <property type="entry name" value="BrnA_antitoxin"/>
</dbReference>
<sequence length="91" mass="10427">MTSLAIKPKDPEKTDFENPEWTEDMFANATRLQGLPTSLQTKLGNPPKAKPKQAITVRYDSDIIDRFRATGKGWQTRMNDALREYLDTHAF</sequence>
<reference evidence="1 2" key="1">
    <citation type="submission" date="2017-02" db="EMBL/GenBank/DDBJ databases">
        <title>Draft genome sequence of Moraxella lincolnii CCUG 9405T type strain.</title>
        <authorList>
            <person name="Salva-Serra F."/>
            <person name="Engstrom-Jakobsson H."/>
            <person name="Thorell K."/>
            <person name="Jaen-Luchoro D."/>
            <person name="Gonzales-Siles L."/>
            <person name="Karlsson R."/>
            <person name="Yazdan S."/>
            <person name="Boulund F."/>
            <person name="Johnning A."/>
            <person name="Engstrand L."/>
            <person name="Kristiansson E."/>
            <person name="Moore E."/>
        </authorList>
    </citation>
    <scope>NUCLEOTIDE SEQUENCE [LARGE SCALE GENOMIC DNA]</scope>
    <source>
        <strain evidence="1 2">CCUG 9405</strain>
    </source>
</reference>
<name>A0A1T0CGS4_9GAMM</name>
<dbReference type="EMBL" id="MUYT01000004">
    <property type="protein sequence ID" value="OOS21567.1"/>
    <property type="molecule type" value="Genomic_DNA"/>
</dbReference>
<proteinExistence type="predicted"/>
<dbReference type="RefSeq" id="WP_078306526.1">
    <property type="nucleotide sequence ID" value="NZ_CP147511.1"/>
</dbReference>
<comment type="caution">
    <text evidence="1">The sequence shown here is derived from an EMBL/GenBank/DDBJ whole genome shotgun (WGS) entry which is preliminary data.</text>
</comment>
<dbReference type="Pfam" id="PF14384">
    <property type="entry name" value="BrnA_antitoxin"/>
    <property type="match status" value="1"/>
</dbReference>
<evidence type="ECO:0000313" key="1">
    <source>
        <dbReference type="EMBL" id="OOS21567.1"/>
    </source>
</evidence>
<organism evidence="1 2">
    <name type="scientific">Lwoffella lincolnii</name>
    <dbReference type="NCBI Taxonomy" id="90241"/>
    <lineage>
        <taxon>Bacteria</taxon>
        <taxon>Pseudomonadati</taxon>
        <taxon>Pseudomonadota</taxon>
        <taxon>Gammaproteobacteria</taxon>
        <taxon>Moraxellales</taxon>
        <taxon>Moraxellaceae</taxon>
        <taxon>Lwoffella</taxon>
    </lineage>
</organism>
<protein>
    <recommendedName>
        <fullName evidence="3">3-oxoacyl-ACP synthase</fullName>
    </recommendedName>
</protein>